<dbReference type="Proteomes" id="UP000429523">
    <property type="component" value="Unassembled WGS sequence"/>
</dbReference>
<proteinExistence type="predicted"/>
<dbReference type="Proteomes" id="UP000486351">
    <property type="component" value="Unassembled WGS sequence"/>
</dbReference>
<dbReference type="EMBL" id="QXFY01000390">
    <property type="protein sequence ID" value="KAE9345775.1"/>
    <property type="molecule type" value="Genomic_DNA"/>
</dbReference>
<dbReference type="AlphaFoldDB" id="A0A6A3FFE4"/>
<comment type="caution">
    <text evidence="1">The sequence shown here is derived from an EMBL/GenBank/DDBJ whole genome shotgun (WGS) entry which is preliminary data.</text>
</comment>
<dbReference type="EMBL" id="QXFZ01000515">
    <property type="protein sequence ID" value="KAE9113504.1"/>
    <property type="molecule type" value="Genomic_DNA"/>
</dbReference>
<dbReference type="EMBL" id="QXGD01000474">
    <property type="protein sequence ID" value="KAE9238280.1"/>
    <property type="molecule type" value="Genomic_DNA"/>
</dbReference>
<evidence type="ECO:0000313" key="12">
    <source>
        <dbReference type="Proteomes" id="UP000441208"/>
    </source>
</evidence>
<dbReference type="EMBL" id="QXFW01000172">
    <property type="protein sequence ID" value="KAE9021997.1"/>
    <property type="molecule type" value="Genomic_DNA"/>
</dbReference>
<organism evidence="1 8">
    <name type="scientific">Phytophthora fragariae</name>
    <dbReference type="NCBI Taxonomy" id="53985"/>
    <lineage>
        <taxon>Eukaryota</taxon>
        <taxon>Sar</taxon>
        <taxon>Stramenopiles</taxon>
        <taxon>Oomycota</taxon>
        <taxon>Peronosporomycetes</taxon>
        <taxon>Peronosporales</taxon>
        <taxon>Peronosporaceae</taxon>
        <taxon>Phytophthora</taxon>
    </lineage>
</organism>
<evidence type="ECO:0000313" key="11">
    <source>
        <dbReference type="Proteomes" id="UP000440732"/>
    </source>
</evidence>
<evidence type="ECO:0000313" key="8">
    <source>
        <dbReference type="Proteomes" id="UP000429523"/>
    </source>
</evidence>
<dbReference type="EMBL" id="QXGB01000406">
    <property type="protein sequence ID" value="KAE9216232.1"/>
    <property type="molecule type" value="Genomic_DNA"/>
</dbReference>
<evidence type="ECO:0000313" key="14">
    <source>
        <dbReference type="Proteomes" id="UP000486351"/>
    </source>
</evidence>
<protein>
    <submittedName>
        <fullName evidence="1">Uncharacterized protein</fullName>
    </submittedName>
</protein>
<evidence type="ECO:0000313" key="9">
    <source>
        <dbReference type="Proteomes" id="UP000433483"/>
    </source>
</evidence>
<evidence type="ECO:0000313" key="3">
    <source>
        <dbReference type="EMBL" id="KAE9113504.1"/>
    </source>
</evidence>
<evidence type="ECO:0000313" key="1">
    <source>
        <dbReference type="EMBL" id="KAE8943922.1"/>
    </source>
</evidence>
<evidence type="ECO:0000313" key="2">
    <source>
        <dbReference type="EMBL" id="KAE9021997.1"/>
    </source>
</evidence>
<dbReference type="EMBL" id="QXGA01000469">
    <property type="protein sequence ID" value="KAE9145470.1"/>
    <property type="molecule type" value="Genomic_DNA"/>
</dbReference>
<evidence type="ECO:0000313" key="10">
    <source>
        <dbReference type="Proteomes" id="UP000440367"/>
    </source>
</evidence>
<evidence type="ECO:0000313" key="4">
    <source>
        <dbReference type="EMBL" id="KAE9145470.1"/>
    </source>
</evidence>
<gene>
    <name evidence="6" type="ORF">PF002_g10694</name>
    <name evidence="5" type="ORF">PF005_g9146</name>
    <name evidence="4" type="ORF">PF006_g9681</name>
    <name evidence="3" type="ORF">PF007_g10710</name>
    <name evidence="7" type="ORF">PF008_g8599</name>
    <name evidence="1" type="ORF">PF009_g6384</name>
    <name evidence="2" type="ORF">PF011_g4671</name>
</gene>
<dbReference type="EMBL" id="QXGF01000229">
    <property type="protein sequence ID" value="KAE8943922.1"/>
    <property type="molecule type" value="Genomic_DNA"/>
</dbReference>
<reference evidence="8 9" key="1">
    <citation type="submission" date="2018-08" db="EMBL/GenBank/DDBJ databases">
        <title>Genomic investigation of the strawberry pathogen Phytophthora fragariae indicates pathogenicity is determined by transcriptional variation in three key races.</title>
        <authorList>
            <person name="Adams T.M."/>
            <person name="Armitage A.D."/>
            <person name="Sobczyk M.K."/>
            <person name="Bates H.J."/>
            <person name="Dunwell J.M."/>
            <person name="Nellist C.F."/>
            <person name="Harrison R.J."/>
        </authorList>
    </citation>
    <scope>NUCLEOTIDE SEQUENCE [LARGE SCALE GENOMIC DNA]</scope>
    <source>
        <strain evidence="6 10">BC-1</strain>
        <strain evidence="5 9">NOV-27</strain>
        <strain evidence="4 11">NOV-5</strain>
        <strain evidence="3 12">NOV-71</strain>
        <strain evidence="7 14">NOV-77</strain>
        <strain evidence="1 8">NOV-9</strain>
        <strain evidence="2 13">SCRP245</strain>
    </source>
</reference>
<dbReference type="Proteomes" id="UP000440367">
    <property type="component" value="Unassembled WGS sequence"/>
</dbReference>
<sequence length="47" mass="4882">MVICIGYAMRCVAMGTVCAGEVAVSNFGAQPLWSLPVLARMGTSMTS</sequence>
<dbReference type="Proteomes" id="UP000441208">
    <property type="component" value="Unassembled WGS sequence"/>
</dbReference>
<evidence type="ECO:0000313" key="7">
    <source>
        <dbReference type="EMBL" id="KAE9345775.1"/>
    </source>
</evidence>
<evidence type="ECO:0000313" key="13">
    <source>
        <dbReference type="Proteomes" id="UP000460718"/>
    </source>
</evidence>
<dbReference type="Proteomes" id="UP000440732">
    <property type="component" value="Unassembled WGS sequence"/>
</dbReference>
<dbReference type="Proteomes" id="UP000433483">
    <property type="component" value="Unassembled WGS sequence"/>
</dbReference>
<accession>A0A6A3FFE4</accession>
<evidence type="ECO:0000313" key="5">
    <source>
        <dbReference type="EMBL" id="KAE9216232.1"/>
    </source>
</evidence>
<evidence type="ECO:0000313" key="6">
    <source>
        <dbReference type="EMBL" id="KAE9238280.1"/>
    </source>
</evidence>
<name>A0A6A3FFE4_9STRA</name>
<keyword evidence="9" id="KW-1185">Reference proteome</keyword>
<dbReference type="Proteomes" id="UP000460718">
    <property type="component" value="Unassembled WGS sequence"/>
</dbReference>